<feature type="signal peptide" evidence="2">
    <location>
        <begin position="1"/>
        <end position="22"/>
    </location>
</feature>
<dbReference type="Proteomes" id="UP001593833">
    <property type="component" value="Unassembled WGS sequence"/>
</dbReference>
<gene>
    <name evidence="3" type="ORF">ACFL6M_00080</name>
</gene>
<keyword evidence="1" id="KW-1133">Transmembrane helix</keyword>
<dbReference type="EMBL" id="JBHPKH010000001">
    <property type="protein sequence ID" value="MFC1571973.1"/>
    <property type="molecule type" value="Genomic_DNA"/>
</dbReference>
<accession>A0ABV6YI20</accession>
<comment type="caution">
    <text evidence="3">The sequence shown here is derived from an EMBL/GenBank/DDBJ whole genome shotgun (WGS) entry which is preliminary data.</text>
</comment>
<evidence type="ECO:0000313" key="3">
    <source>
        <dbReference type="EMBL" id="MFC1571973.1"/>
    </source>
</evidence>
<keyword evidence="1" id="KW-0812">Transmembrane</keyword>
<sequence length="283" mass="30952">MTRNISCLFAAALLFLPSLVFAQDLESGCDCWQTEPGTQVRIPLLPEGFFGTKSGVPSDPIPPQTIAVRGEALPDSVILEYCPEAVIFETVWYDRHGSEVNADDKHRVTSQTEAVGVEPIDAIVCRLDDVTLPGIGTPVAVQIELVELSLHSIDPIEVVFPTQPSSYYHVTVTEDELANNQGQLTLIPTDDSPYDQGDMLMDNLSVGYTMTFIDSEEIRPPVEMEHLNIEFHDTPGAFGIGGPPMARTRVPALSPTMLAILALTLIAVASFILIRSRYRTKQA</sequence>
<protein>
    <submittedName>
        <fullName evidence="3">Uncharacterized protein</fullName>
    </submittedName>
</protein>
<reference evidence="3 4" key="1">
    <citation type="submission" date="2024-09" db="EMBL/GenBank/DDBJ databases">
        <authorList>
            <person name="D'Angelo T."/>
        </authorList>
    </citation>
    <scope>NUCLEOTIDE SEQUENCE [LARGE SCALE GENOMIC DNA]</scope>
    <source>
        <strain evidence="3">SAG AM-320-E07</strain>
    </source>
</reference>
<organism evidence="3 4">
    <name type="scientific">Eiseniibacteriota bacterium</name>
    <dbReference type="NCBI Taxonomy" id="2212470"/>
    <lineage>
        <taxon>Bacteria</taxon>
        <taxon>Candidatus Eiseniibacteriota</taxon>
    </lineage>
</organism>
<evidence type="ECO:0000313" key="4">
    <source>
        <dbReference type="Proteomes" id="UP001593833"/>
    </source>
</evidence>
<keyword evidence="4" id="KW-1185">Reference proteome</keyword>
<feature type="transmembrane region" description="Helical" evidence="1">
    <location>
        <begin position="252"/>
        <end position="274"/>
    </location>
</feature>
<keyword evidence="1" id="KW-0472">Membrane</keyword>
<proteinExistence type="predicted"/>
<name>A0ABV6YI20_UNCEI</name>
<feature type="chain" id="PRO_5045926560" evidence="2">
    <location>
        <begin position="23"/>
        <end position="283"/>
    </location>
</feature>
<keyword evidence="2" id="KW-0732">Signal</keyword>
<evidence type="ECO:0000256" key="2">
    <source>
        <dbReference type="SAM" id="SignalP"/>
    </source>
</evidence>
<evidence type="ECO:0000256" key="1">
    <source>
        <dbReference type="SAM" id="Phobius"/>
    </source>
</evidence>